<dbReference type="InterPro" id="IPR020816">
    <property type="entry name" value="Histone-like_DNA-bd_CS"/>
</dbReference>
<dbReference type="Proteomes" id="UP000178170">
    <property type="component" value="Unassembled WGS sequence"/>
</dbReference>
<dbReference type="FunFam" id="4.10.520.10:FF:000001">
    <property type="entry name" value="DNA-binding protein HU"/>
    <property type="match status" value="1"/>
</dbReference>
<evidence type="ECO:0000313" key="5">
    <source>
        <dbReference type="EMBL" id="OHA64701.1"/>
    </source>
</evidence>
<evidence type="ECO:0000256" key="4">
    <source>
        <dbReference type="RuleBase" id="RU003939"/>
    </source>
</evidence>
<evidence type="ECO:0000256" key="1">
    <source>
        <dbReference type="ARBA" id="ARBA00010529"/>
    </source>
</evidence>
<dbReference type="PANTHER" id="PTHR33175">
    <property type="entry name" value="DNA-BINDING PROTEIN HU"/>
    <property type="match status" value="1"/>
</dbReference>
<dbReference type="PROSITE" id="PS00045">
    <property type="entry name" value="HISTONE_LIKE"/>
    <property type="match status" value="1"/>
</dbReference>
<dbReference type="GO" id="GO:0010467">
    <property type="term" value="P:gene expression"/>
    <property type="evidence" value="ECO:0007669"/>
    <property type="project" value="UniProtKB-ARBA"/>
</dbReference>
<dbReference type="InterPro" id="IPR000119">
    <property type="entry name" value="Hist_DNA-bd"/>
</dbReference>
<dbReference type="GO" id="GO:0042802">
    <property type="term" value="F:identical protein binding"/>
    <property type="evidence" value="ECO:0007669"/>
    <property type="project" value="UniProtKB-ARBA"/>
</dbReference>
<keyword evidence="3 5" id="KW-0238">DNA-binding</keyword>
<dbReference type="CDD" id="cd13831">
    <property type="entry name" value="HU"/>
    <property type="match status" value="1"/>
</dbReference>
<dbReference type="GO" id="GO:0030261">
    <property type="term" value="P:chromosome condensation"/>
    <property type="evidence" value="ECO:0007669"/>
    <property type="project" value="UniProtKB-KW"/>
</dbReference>
<keyword evidence="2" id="KW-0226">DNA condensation</keyword>
<comment type="similarity">
    <text evidence="1 4">Belongs to the bacterial histone-like protein family.</text>
</comment>
<dbReference type="GO" id="GO:0005829">
    <property type="term" value="C:cytosol"/>
    <property type="evidence" value="ECO:0007669"/>
    <property type="project" value="TreeGrafter"/>
</dbReference>
<protein>
    <submittedName>
        <fullName evidence="5">DNA-binding protein</fullName>
    </submittedName>
</protein>
<dbReference type="SMART" id="SM00411">
    <property type="entry name" value="BHL"/>
    <property type="match status" value="1"/>
</dbReference>
<dbReference type="AlphaFoldDB" id="A0A1G2QXY7"/>
<evidence type="ECO:0000256" key="2">
    <source>
        <dbReference type="ARBA" id="ARBA00023067"/>
    </source>
</evidence>
<accession>A0A1G2QXY7</accession>
<dbReference type="GO" id="GO:0003677">
    <property type="term" value="F:DNA binding"/>
    <property type="evidence" value="ECO:0007669"/>
    <property type="project" value="UniProtKB-KW"/>
</dbReference>
<dbReference type="GO" id="GO:0030527">
    <property type="term" value="F:structural constituent of chromatin"/>
    <property type="evidence" value="ECO:0007669"/>
    <property type="project" value="InterPro"/>
</dbReference>
<name>A0A1G2QXY7_9BACT</name>
<dbReference type="GO" id="GO:1990178">
    <property type="term" value="C:HU-DNA complex"/>
    <property type="evidence" value="ECO:0007669"/>
    <property type="project" value="UniProtKB-ARBA"/>
</dbReference>
<dbReference type="PRINTS" id="PR01727">
    <property type="entry name" value="DNABINDINGHU"/>
</dbReference>
<dbReference type="GO" id="GO:1990103">
    <property type="term" value="C:DnaA-HU complex"/>
    <property type="evidence" value="ECO:0007669"/>
    <property type="project" value="UniProtKB-ARBA"/>
</dbReference>
<sequence>MNKEQLLEAMAQKASITKKQAGEALDAFLGSITDTLRKGKAVALTGFGTFQTSRRAAREGRNPATGEKINIPATTVPKFRAGKGLKDAVK</sequence>
<dbReference type="Gene3D" id="4.10.520.10">
    <property type="entry name" value="IHF-like DNA-binding proteins"/>
    <property type="match status" value="1"/>
</dbReference>
<reference evidence="5 6" key="1">
    <citation type="journal article" date="2016" name="Nat. Commun.">
        <title>Thousands of microbial genomes shed light on interconnected biogeochemical processes in an aquifer system.</title>
        <authorList>
            <person name="Anantharaman K."/>
            <person name="Brown C.T."/>
            <person name="Hug L.A."/>
            <person name="Sharon I."/>
            <person name="Castelle C.J."/>
            <person name="Probst A.J."/>
            <person name="Thomas B.C."/>
            <person name="Singh A."/>
            <person name="Wilkins M.J."/>
            <person name="Karaoz U."/>
            <person name="Brodie E.L."/>
            <person name="Williams K.H."/>
            <person name="Hubbard S.S."/>
            <person name="Banfield J.F."/>
        </authorList>
    </citation>
    <scope>NUCLEOTIDE SEQUENCE [LARGE SCALE GENOMIC DNA]</scope>
</reference>
<dbReference type="GO" id="GO:0006270">
    <property type="term" value="P:DNA replication initiation"/>
    <property type="evidence" value="ECO:0007669"/>
    <property type="project" value="UniProtKB-ARBA"/>
</dbReference>
<dbReference type="InterPro" id="IPR010992">
    <property type="entry name" value="IHF-like_DNA-bd_dom_sf"/>
</dbReference>
<comment type="caution">
    <text evidence="5">The sequence shown here is derived from an EMBL/GenBank/DDBJ whole genome shotgun (WGS) entry which is preliminary data.</text>
</comment>
<organism evidence="5 6">
    <name type="scientific">Candidatus Wildermuthbacteria bacterium RIFCSPHIGHO2_01_FULL_48_27b</name>
    <dbReference type="NCBI Taxonomy" id="1802447"/>
    <lineage>
        <taxon>Bacteria</taxon>
        <taxon>Candidatus Wildermuthiibacteriota</taxon>
    </lineage>
</organism>
<evidence type="ECO:0000313" key="6">
    <source>
        <dbReference type="Proteomes" id="UP000178170"/>
    </source>
</evidence>
<dbReference type="EMBL" id="MHTS01000009">
    <property type="protein sequence ID" value="OHA64701.1"/>
    <property type="molecule type" value="Genomic_DNA"/>
</dbReference>
<dbReference type="PANTHER" id="PTHR33175:SF3">
    <property type="entry name" value="DNA-BINDING PROTEIN HU-BETA"/>
    <property type="match status" value="1"/>
</dbReference>
<gene>
    <name evidence="5" type="ORF">A2843_00265</name>
</gene>
<evidence type="ECO:0000256" key="3">
    <source>
        <dbReference type="ARBA" id="ARBA00023125"/>
    </source>
</evidence>
<dbReference type="SUPFAM" id="SSF47729">
    <property type="entry name" value="IHF-like DNA-binding proteins"/>
    <property type="match status" value="1"/>
</dbReference>
<dbReference type="Pfam" id="PF00216">
    <property type="entry name" value="Bac_DNA_binding"/>
    <property type="match status" value="1"/>
</dbReference>
<proteinExistence type="inferred from homology"/>